<evidence type="ECO:0000313" key="2">
    <source>
        <dbReference type="EMBL" id="CAK0837935.1"/>
    </source>
</evidence>
<feature type="compositionally biased region" description="Low complexity" evidence="1">
    <location>
        <begin position="148"/>
        <end position="162"/>
    </location>
</feature>
<feature type="compositionally biased region" description="Pro residues" evidence="1">
    <location>
        <begin position="193"/>
        <end position="207"/>
    </location>
</feature>
<reference evidence="2" key="1">
    <citation type="submission" date="2023-10" db="EMBL/GenBank/DDBJ databases">
        <authorList>
            <person name="Chen Y."/>
            <person name="Shah S."/>
            <person name="Dougan E. K."/>
            <person name="Thang M."/>
            <person name="Chan C."/>
        </authorList>
    </citation>
    <scope>NUCLEOTIDE SEQUENCE [LARGE SCALE GENOMIC DNA]</scope>
</reference>
<gene>
    <name evidence="2" type="ORF">PCOR1329_LOCUS34005</name>
</gene>
<protein>
    <submittedName>
        <fullName evidence="2">Uncharacterized protein</fullName>
    </submittedName>
</protein>
<keyword evidence="3" id="KW-1185">Reference proteome</keyword>
<dbReference type="PRINTS" id="PR00049">
    <property type="entry name" value="WILMSTUMOUR"/>
</dbReference>
<dbReference type="EMBL" id="CAUYUJ010014186">
    <property type="protein sequence ID" value="CAK0837935.1"/>
    <property type="molecule type" value="Genomic_DNA"/>
</dbReference>
<proteinExistence type="predicted"/>
<evidence type="ECO:0000256" key="1">
    <source>
        <dbReference type="SAM" id="MobiDB-lite"/>
    </source>
</evidence>
<sequence length="225" mass="22932">MSSPRAMLHEVEATLAEQGKEKSCGLSSAPTRCPTAEIPSFVDDWDSAANEESWGATALPRAGDEPELETALPEAVLSGGWRPQGSAVPAPRNAPVRRLRSEAYWEQKAAAAAQQPTCSPWEVGVRQRRPCLDEEGCLGPAATVTPAADGARAAAATTPAAGGANGGAGAAGGPKSWAGAIARELRRSARGPVAPPAPPPGPPPAQPPGAAWTLRGQSHHPAGSR</sequence>
<feature type="region of interest" description="Disordered" evidence="1">
    <location>
        <begin position="18"/>
        <end position="38"/>
    </location>
</feature>
<feature type="compositionally biased region" description="Gly residues" evidence="1">
    <location>
        <begin position="163"/>
        <end position="172"/>
    </location>
</feature>
<evidence type="ECO:0000313" key="3">
    <source>
        <dbReference type="Proteomes" id="UP001189429"/>
    </source>
</evidence>
<comment type="caution">
    <text evidence="2">The sequence shown here is derived from an EMBL/GenBank/DDBJ whole genome shotgun (WGS) entry which is preliminary data.</text>
</comment>
<dbReference type="Proteomes" id="UP001189429">
    <property type="component" value="Unassembled WGS sequence"/>
</dbReference>
<organism evidence="2 3">
    <name type="scientific">Prorocentrum cordatum</name>
    <dbReference type="NCBI Taxonomy" id="2364126"/>
    <lineage>
        <taxon>Eukaryota</taxon>
        <taxon>Sar</taxon>
        <taxon>Alveolata</taxon>
        <taxon>Dinophyceae</taxon>
        <taxon>Prorocentrales</taxon>
        <taxon>Prorocentraceae</taxon>
        <taxon>Prorocentrum</taxon>
    </lineage>
</organism>
<name>A0ABN9SZ75_9DINO</name>
<feature type="region of interest" description="Disordered" evidence="1">
    <location>
        <begin position="148"/>
        <end position="225"/>
    </location>
</feature>
<accession>A0ABN9SZ75</accession>